<gene>
    <name evidence="3" type="ORF">C5O23_03425</name>
</gene>
<feature type="domain" description="Glycosyl transferase family 1" evidence="2">
    <location>
        <begin position="206"/>
        <end position="348"/>
    </location>
</feature>
<accession>A0A2V1IQJ5</accession>
<dbReference type="CDD" id="cd03809">
    <property type="entry name" value="GT4_MtfB-like"/>
    <property type="match status" value="1"/>
</dbReference>
<organism evidence="3 4">
    <name type="scientific">Duncaniella muris</name>
    <dbReference type="NCBI Taxonomy" id="2094150"/>
    <lineage>
        <taxon>Bacteria</taxon>
        <taxon>Pseudomonadati</taxon>
        <taxon>Bacteroidota</taxon>
        <taxon>Bacteroidia</taxon>
        <taxon>Bacteroidales</taxon>
        <taxon>Muribaculaceae</taxon>
        <taxon>Duncaniella</taxon>
    </lineage>
</organism>
<dbReference type="RefSeq" id="WP_107031561.1">
    <property type="nucleotide sequence ID" value="NZ_CAJSYL010000035.1"/>
</dbReference>
<dbReference type="GeneID" id="82525402"/>
<dbReference type="PANTHER" id="PTHR46401">
    <property type="entry name" value="GLYCOSYLTRANSFERASE WBBK-RELATED"/>
    <property type="match status" value="1"/>
</dbReference>
<keyword evidence="4" id="KW-1185">Reference proteome</keyword>
<dbReference type="PANTHER" id="PTHR46401:SF2">
    <property type="entry name" value="GLYCOSYLTRANSFERASE WBBK-RELATED"/>
    <property type="match status" value="1"/>
</dbReference>
<dbReference type="EMBL" id="PUEC01000005">
    <property type="protein sequence ID" value="PWB03451.1"/>
    <property type="molecule type" value="Genomic_DNA"/>
</dbReference>
<evidence type="ECO:0000313" key="3">
    <source>
        <dbReference type="EMBL" id="PWB03451.1"/>
    </source>
</evidence>
<keyword evidence="1 3" id="KW-0808">Transferase</keyword>
<dbReference type="AlphaFoldDB" id="A0A2V1IQJ5"/>
<dbReference type="SUPFAM" id="SSF53756">
    <property type="entry name" value="UDP-Glycosyltransferase/glycogen phosphorylase"/>
    <property type="match status" value="1"/>
</dbReference>
<dbReference type="InterPro" id="IPR001296">
    <property type="entry name" value="Glyco_trans_1"/>
</dbReference>
<comment type="caution">
    <text evidence="3">The sequence shown here is derived from an EMBL/GenBank/DDBJ whole genome shotgun (WGS) entry which is preliminary data.</text>
</comment>
<sequence length="385" mass="44873">MDKEKSVLYNLAATQPMSGTMRHGGGIYGEIVLRKIIELRRNVTVAYDSRCWLNPEMIALCENNSVELVDISQCGFQSVIDSRRIDIFYSPQPLDELYRLENCELVVTIHDLRSIELTLDRKMFWRYKMQLSMQLKNLLEILSPSFIRRHRYRKNENFIRKPNLRFAVVSNHSLGSVNLFFPESVEKDIPVFYSPSTSLDLVDSRKEAPDFYLLVSANRWEKNCLRAIMALDQLFSEGRLPGKRVVITGVKSADYFRYKIKNAGFFDFRGYVSDEELNQLYHDAYCFIYPSLNEGFGYPPLEAMRYGVPVLASPFSSISEVCGDAVLYFNPFSLDEIKIRIIQLENKVLYERQRAKSLERYDFITACQKEDLEKFVRFIYNGPLI</sequence>
<dbReference type="Gene3D" id="3.40.50.2000">
    <property type="entry name" value="Glycogen Phosphorylase B"/>
    <property type="match status" value="1"/>
</dbReference>
<dbReference type="GO" id="GO:0016757">
    <property type="term" value="F:glycosyltransferase activity"/>
    <property type="evidence" value="ECO:0007669"/>
    <property type="project" value="InterPro"/>
</dbReference>
<dbReference type="Pfam" id="PF00534">
    <property type="entry name" value="Glycos_transf_1"/>
    <property type="match status" value="1"/>
</dbReference>
<evidence type="ECO:0000259" key="2">
    <source>
        <dbReference type="Pfam" id="PF00534"/>
    </source>
</evidence>
<name>A0A2V1IQJ5_9BACT</name>
<dbReference type="Proteomes" id="UP000244905">
    <property type="component" value="Unassembled WGS sequence"/>
</dbReference>
<proteinExistence type="predicted"/>
<evidence type="ECO:0000313" key="4">
    <source>
        <dbReference type="Proteomes" id="UP000244905"/>
    </source>
</evidence>
<reference evidence="4" key="1">
    <citation type="submission" date="2018-02" db="EMBL/GenBank/DDBJ databases">
        <authorList>
            <person name="Clavel T."/>
            <person name="Strowig T."/>
        </authorList>
    </citation>
    <scope>NUCLEOTIDE SEQUENCE [LARGE SCALE GENOMIC DNA]</scope>
    <source>
        <strain evidence="4">DSM 103720</strain>
    </source>
</reference>
<evidence type="ECO:0000256" key="1">
    <source>
        <dbReference type="ARBA" id="ARBA00022679"/>
    </source>
</evidence>
<protein>
    <submittedName>
        <fullName evidence="3">Glycosyltransferase family 1 protein</fullName>
    </submittedName>
</protein>